<gene>
    <name evidence="2" type="ORF">GCM10011611_05320</name>
</gene>
<reference evidence="2" key="2">
    <citation type="submission" date="2020-09" db="EMBL/GenBank/DDBJ databases">
        <authorList>
            <person name="Sun Q."/>
            <person name="Zhou Y."/>
        </authorList>
    </citation>
    <scope>NUCLEOTIDE SEQUENCE</scope>
    <source>
        <strain evidence="2">CGMCC 1.15725</strain>
    </source>
</reference>
<dbReference type="CDD" id="cd01948">
    <property type="entry name" value="EAL"/>
    <property type="match status" value="1"/>
</dbReference>
<reference evidence="2" key="1">
    <citation type="journal article" date="2014" name="Int. J. Syst. Evol. Microbiol.">
        <title>Complete genome sequence of Corynebacterium casei LMG S-19264T (=DSM 44701T), isolated from a smear-ripened cheese.</title>
        <authorList>
            <consortium name="US DOE Joint Genome Institute (JGI-PGF)"/>
            <person name="Walter F."/>
            <person name="Albersmeier A."/>
            <person name="Kalinowski J."/>
            <person name="Ruckert C."/>
        </authorList>
    </citation>
    <scope>NUCLEOTIDE SEQUENCE</scope>
    <source>
        <strain evidence="2">CGMCC 1.15725</strain>
    </source>
</reference>
<dbReference type="InterPro" id="IPR001633">
    <property type="entry name" value="EAL_dom"/>
</dbReference>
<sequence length="550" mass="59230">MPHILKRERDRFVGFAFATAHLLVEIDLAGTVRFAAGASCGLADGPAETLVGQSLDTLVAPADREFMGHLLKRLISTGTIGLTRVRLTSYQGKPIDFILGGRRPLNGGDTLQLGLILASMLARAPEVAGQSEAERFTAAASHRLAVASEAQVEEGMTFLMLNGLQKLADERGPAALAEVLPQLMAYLRSVSAGGELASPLAPGRFGLVRARGVTEAEIVAGIEEILERAALPSPVQVFDLSFDSGGLDEADSARALAYSIRRFSEARPGGFNVRSLKDGATALLSETVKQVAAARRIMAQRRIEVVYQPVVRLTDSRTHHFEALSRISGVASIGPWIRFAEETGLIQDYDLILAEAVLSTMASHEKSGWQPMIAINLSAQSLQSSLFRARFDQITAAHAAQAPRLMIEVTETAGITDYPAMAAILRDLQARGHRLCIDDLGAGSTSLETLRSLPADYVKIDGPFLRAAIEDPREFKTLETVIGMALAHGSEIIVEQIESVDHASVASRIGAHYAQGFLYGRPTTDMIAFGHDNPDPHWQPMPFDKGKKPA</sequence>
<feature type="domain" description="EAL" evidence="1">
    <location>
        <begin position="287"/>
        <end position="536"/>
    </location>
</feature>
<evidence type="ECO:0000259" key="1">
    <source>
        <dbReference type="PROSITE" id="PS50883"/>
    </source>
</evidence>
<dbReference type="InterPro" id="IPR035965">
    <property type="entry name" value="PAS-like_dom_sf"/>
</dbReference>
<dbReference type="PANTHER" id="PTHR33121:SF79">
    <property type="entry name" value="CYCLIC DI-GMP PHOSPHODIESTERASE PDED-RELATED"/>
    <property type="match status" value="1"/>
</dbReference>
<dbReference type="Pfam" id="PF00563">
    <property type="entry name" value="EAL"/>
    <property type="match status" value="1"/>
</dbReference>
<dbReference type="EMBL" id="BMJQ01000001">
    <property type="protein sequence ID" value="GGF02778.1"/>
    <property type="molecule type" value="Genomic_DNA"/>
</dbReference>
<comment type="caution">
    <text evidence="2">The sequence shown here is derived from an EMBL/GenBank/DDBJ whole genome shotgun (WGS) entry which is preliminary data.</text>
</comment>
<dbReference type="GO" id="GO:0071111">
    <property type="term" value="F:cyclic-guanylate-specific phosphodiesterase activity"/>
    <property type="evidence" value="ECO:0007669"/>
    <property type="project" value="InterPro"/>
</dbReference>
<dbReference type="InterPro" id="IPR000014">
    <property type="entry name" value="PAS"/>
</dbReference>
<protein>
    <submittedName>
        <fullName evidence="2">Diguanylate phosphodiesterase</fullName>
    </submittedName>
</protein>
<dbReference type="RefSeq" id="WP_189042159.1">
    <property type="nucleotide sequence ID" value="NZ_BMJQ01000001.1"/>
</dbReference>
<dbReference type="SUPFAM" id="SSF141868">
    <property type="entry name" value="EAL domain-like"/>
    <property type="match status" value="1"/>
</dbReference>
<dbReference type="CDD" id="cd00130">
    <property type="entry name" value="PAS"/>
    <property type="match status" value="1"/>
</dbReference>
<dbReference type="SUPFAM" id="SSF55785">
    <property type="entry name" value="PYP-like sensor domain (PAS domain)"/>
    <property type="match status" value="1"/>
</dbReference>
<evidence type="ECO:0000313" key="2">
    <source>
        <dbReference type="EMBL" id="GGF02778.1"/>
    </source>
</evidence>
<name>A0A8J2YQX5_9PROT</name>
<dbReference type="InterPro" id="IPR035919">
    <property type="entry name" value="EAL_sf"/>
</dbReference>
<organism evidence="2 3">
    <name type="scientific">Aliidongia dinghuensis</name>
    <dbReference type="NCBI Taxonomy" id="1867774"/>
    <lineage>
        <taxon>Bacteria</taxon>
        <taxon>Pseudomonadati</taxon>
        <taxon>Pseudomonadota</taxon>
        <taxon>Alphaproteobacteria</taxon>
        <taxon>Rhodospirillales</taxon>
        <taxon>Dongiaceae</taxon>
        <taxon>Aliidongia</taxon>
    </lineage>
</organism>
<dbReference type="AlphaFoldDB" id="A0A8J2YQX5"/>
<dbReference type="Proteomes" id="UP000646365">
    <property type="component" value="Unassembled WGS sequence"/>
</dbReference>
<dbReference type="PROSITE" id="PS50883">
    <property type="entry name" value="EAL"/>
    <property type="match status" value="1"/>
</dbReference>
<dbReference type="InterPro" id="IPR050706">
    <property type="entry name" value="Cyclic-di-GMP_PDE-like"/>
</dbReference>
<dbReference type="PANTHER" id="PTHR33121">
    <property type="entry name" value="CYCLIC DI-GMP PHOSPHODIESTERASE PDEF"/>
    <property type="match status" value="1"/>
</dbReference>
<dbReference type="SMART" id="SM00052">
    <property type="entry name" value="EAL"/>
    <property type="match status" value="1"/>
</dbReference>
<keyword evidence="3" id="KW-1185">Reference proteome</keyword>
<evidence type="ECO:0000313" key="3">
    <source>
        <dbReference type="Proteomes" id="UP000646365"/>
    </source>
</evidence>
<dbReference type="Gene3D" id="3.20.20.450">
    <property type="entry name" value="EAL domain"/>
    <property type="match status" value="1"/>
</dbReference>
<proteinExistence type="predicted"/>
<accession>A0A8J2YQX5</accession>